<dbReference type="AlphaFoldDB" id="A0ABD0KQD6"/>
<name>A0ABD0KQD6_9CAEN</name>
<sequence length="92" mass="10271">MYVICCTEDGTCSSPSRQVKPLLSPISARVTNMTNDAMRDDRSSLFLRPTRNIQDKSARGTLDPWPNPTDLLGVFSRTFVKCGCDCRDQKPS</sequence>
<organism evidence="1 2">
    <name type="scientific">Batillaria attramentaria</name>
    <dbReference type="NCBI Taxonomy" id="370345"/>
    <lineage>
        <taxon>Eukaryota</taxon>
        <taxon>Metazoa</taxon>
        <taxon>Spiralia</taxon>
        <taxon>Lophotrochozoa</taxon>
        <taxon>Mollusca</taxon>
        <taxon>Gastropoda</taxon>
        <taxon>Caenogastropoda</taxon>
        <taxon>Sorbeoconcha</taxon>
        <taxon>Cerithioidea</taxon>
        <taxon>Batillariidae</taxon>
        <taxon>Batillaria</taxon>
    </lineage>
</organism>
<proteinExistence type="predicted"/>
<dbReference type="EMBL" id="JACVVK020000139">
    <property type="protein sequence ID" value="KAK7489286.1"/>
    <property type="molecule type" value="Genomic_DNA"/>
</dbReference>
<evidence type="ECO:0000313" key="2">
    <source>
        <dbReference type="Proteomes" id="UP001519460"/>
    </source>
</evidence>
<protein>
    <submittedName>
        <fullName evidence="1">Uncharacterized protein</fullName>
    </submittedName>
</protein>
<dbReference type="Proteomes" id="UP001519460">
    <property type="component" value="Unassembled WGS sequence"/>
</dbReference>
<gene>
    <name evidence="1" type="ORF">BaRGS_00019394</name>
</gene>
<keyword evidence="2" id="KW-1185">Reference proteome</keyword>
<evidence type="ECO:0000313" key="1">
    <source>
        <dbReference type="EMBL" id="KAK7489286.1"/>
    </source>
</evidence>
<accession>A0ABD0KQD6</accession>
<comment type="caution">
    <text evidence="1">The sequence shown here is derived from an EMBL/GenBank/DDBJ whole genome shotgun (WGS) entry which is preliminary data.</text>
</comment>
<reference evidence="1 2" key="1">
    <citation type="journal article" date="2023" name="Sci. Data">
        <title>Genome assembly of the Korean intertidal mud-creeper Batillaria attramentaria.</title>
        <authorList>
            <person name="Patra A.K."/>
            <person name="Ho P.T."/>
            <person name="Jun S."/>
            <person name="Lee S.J."/>
            <person name="Kim Y."/>
            <person name="Won Y.J."/>
        </authorList>
    </citation>
    <scope>NUCLEOTIDE SEQUENCE [LARGE SCALE GENOMIC DNA]</scope>
    <source>
        <strain evidence="1">Wonlab-2016</strain>
    </source>
</reference>